<dbReference type="NCBIfam" id="TIGR02831">
    <property type="entry name" value="spo_II_M"/>
    <property type="match status" value="1"/>
</dbReference>
<feature type="transmembrane region" description="Helical" evidence="1">
    <location>
        <begin position="128"/>
        <end position="149"/>
    </location>
</feature>
<gene>
    <name evidence="2" type="ORF">SD70_31150</name>
</gene>
<dbReference type="Pfam" id="PF01944">
    <property type="entry name" value="SpoIIM"/>
    <property type="match status" value="1"/>
</dbReference>
<keyword evidence="3" id="KW-1185">Reference proteome</keyword>
<dbReference type="InterPro" id="IPR002798">
    <property type="entry name" value="SpoIIM-like"/>
</dbReference>
<protein>
    <submittedName>
        <fullName evidence="2">Stage II sporulation protein M</fullName>
    </submittedName>
</protein>
<feature type="transmembrane region" description="Helical" evidence="1">
    <location>
        <begin position="6"/>
        <end position="29"/>
    </location>
</feature>
<evidence type="ECO:0000313" key="3">
    <source>
        <dbReference type="Proteomes" id="UP000031967"/>
    </source>
</evidence>
<keyword evidence="1" id="KW-1133">Transmembrane helix</keyword>
<dbReference type="EMBL" id="JXAK01000101">
    <property type="protein sequence ID" value="KIL37082.1"/>
    <property type="molecule type" value="Genomic_DNA"/>
</dbReference>
<feature type="transmembrane region" description="Helical" evidence="1">
    <location>
        <begin position="164"/>
        <end position="184"/>
    </location>
</feature>
<proteinExistence type="predicted"/>
<name>A0ABR5A7V2_9BACL</name>
<evidence type="ECO:0000256" key="1">
    <source>
        <dbReference type="SAM" id="Phobius"/>
    </source>
</evidence>
<dbReference type="InterPro" id="IPR014196">
    <property type="entry name" value="SpoIIM"/>
</dbReference>
<keyword evidence="1" id="KW-0812">Transmembrane</keyword>
<keyword evidence="1" id="KW-0472">Membrane</keyword>
<feature type="transmembrane region" description="Helical" evidence="1">
    <location>
        <begin position="72"/>
        <end position="92"/>
    </location>
</feature>
<organism evidence="2 3">
    <name type="scientific">Gordoniibacillus kamchatkensis</name>
    <dbReference type="NCBI Taxonomy" id="1590651"/>
    <lineage>
        <taxon>Bacteria</taxon>
        <taxon>Bacillati</taxon>
        <taxon>Bacillota</taxon>
        <taxon>Bacilli</taxon>
        <taxon>Bacillales</taxon>
        <taxon>Paenibacillaceae</taxon>
        <taxon>Gordoniibacillus</taxon>
    </lineage>
</organism>
<feature type="transmembrane region" description="Helical" evidence="1">
    <location>
        <begin position="98"/>
        <end position="121"/>
    </location>
</feature>
<evidence type="ECO:0000313" key="2">
    <source>
        <dbReference type="EMBL" id="KIL37082.1"/>
    </source>
</evidence>
<sequence>MKSHLALYMFVSVLFLIGVVFGAVMVNALSLDQKQELARHLNYFFQNVDDGTMLGEPQADSFRQTLGLHVKWMALIWLLGLSVVGLPLVFVLDFLKGVLVGFTVGYLTGQFAWKGMLFALVSVAPQNLVIIPVILIASVAATGFSLHLIKSRFQHRRGALAQSFWQYTGTSVFLTIVLSAAALYEGFLSPYVMKWVAPMLLV</sequence>
<dbReference type="Proteomes" id="UP000031967">
    <property type="component" value="Unassembled WGS sequence"/>
</dbReference>
<comment type="caution">
    <text evidence="2">The sequence shown here is derived from an EMBL/GenBank/DDBJ whole genome shotgun (WGS) entry which is preliminary data.</text>
</comment>
<dbReference type="PIRSF" id="PIRSF038973">
    <property type="entry name" value="SpoIIM"/>
    <property type="match status" value="1"/>
</dbReference>
<accession>A0ABR5A7V2</accession>
<reference evidence="2 3" key="1">
    <citation type="submission" date="2014-12" db="EMBL/GenBank/DDBJ databases">
        <title>Draft genome sequence of Paenibacillus kamchatkensis strain B-2647.</title>
        <authorList>
            <person name="Karlyshev A.V."/>
            <person name="Kudryashova E.B."/>
        </authorList>
    </citation>
    <scope>NUCLEOTIDE SEQUENCE [LARGE SCALE GENOMIC DNA]</scope>
    <source>
        <strain evidence="2 3">VKM B-2647</strain>
    </source>
</reference>